<keyword evidence="2" id="KW-1133">Transmembrane helix</keyword>
<evidence type="ECO:0000259" key="3">
    <source>
        <dbReference type="SMART" id="SM00256"/>
    </source>
</evidence>
<dbReference type="SMART" id="SM00256">
    <property type="entry name" value="FBOX"/>
    <property type="match status" value="1"/>
</dbReference>
<keyword evidence="2" id="KW-0812">Transmembrane</keyword>
<sequence length="340" mass="39011">MFSKSTSILSKIKPNRSKPQNSTGFSVLLTPEIAELVLLEVPAVELLTTCRRVCRIWRDLIDTSSPKLRYYSLSGLDLHGQQNPDGQILTPLAIEVLSIFWKRLARKSITYGKPERERRQRRGLTRRLLGTRVGESSDDVPAWRENMVIYLSLLVFPVAAPVYLTYTFGGRAIKECGLRVREHLKLHGVQKLVNQFRGIFGKIKVFWDGQDLPEPLQIVATTNWKDTSPWWRERNPRFRVSDDSGNIPDPILTIMKYLGRAVYSYEPKRSAWGRLEAVLTVDLLHEINRNEARETDGDVRKYFPSTTGDSIFFQSDAPFKTTVKHGCNTRDYYGMCSIDI</sequence>
<evidence type="ECO:0000313" key="5">
    <source>
        <dbReference type="Proteomes" id="UP001365542"/>
    </source>
</evidence>
<dbReference type="EMBL" id="JAVHJO010000003">
    <property type="protein sequence ID" value="KAK6541574.1"/>
    <property type="molecule type" value="Genomic_DNA"/>
</dbReference>
<dbReference type="SUPFAM" id="SSF81383">
    <property type="entry name" value="F-box domain"/>
    <property type="match status" value="1"/>
</dbReference>
<comment type="caution">
    <text evidence="4">The sequence shown here is derived from an EMBL/GenBank/DDBJ whole genome shotgun (WGS) entry which is preliminary data.</text>
</comment>
<name>A0AAV9XK76_9PEZI</name>
<keyword evidence="5" id="KW-1185">Reference proteome</keyword>
<evidence type="ECO:0000256" key="1">
    <source>
        <dbReference type="SAM" id="MobiDB-lite"/>
    </source>
</evidence>
<dbReference type="AlphaFoldDB" id="A0AAV9XK76"/>
<evidence type="ECO:0000256" key="2">
    <source>
        <dbReference type="SAM" id="Phobius"/>
    </source>
</evidence>
<feature type="domain" description="F-box" evidence="3">
    <location>
        <begin position="29"/>
        <end position="70"/>
    </location>
</feature>
<keyword evidence="2" id="KW-0472">Membrane</keyword>
<evidence type="ECO:0000313" key="4">
    <source>
        <dbReference type="EMBL" id="KAK6541574.1"/>
    </source>
</evidence>
<dbReference type="InterPro" id="IPR001810">
    <property type="entry name" value="F-box_dom"/>
</dbReference>
<organism evidence="4 5">
    <name type="scientific">Orbilia ellipsospora</name>
    <dbReference type="NCBI Taxonomy" id="2528407"/>
    <lineage>
        <taxon>Eukaryota</taxon>
        <taxon>Fungi</taxon>
        <taxon>Dikarya</taxon>
        <taxon>Ascomycota</taxon>
        <taxon>Pezizomycotina</taxon>
        <taxon>Orbiliomycetes</taxon>
        <taxon>Orbiliales</taxon>
        <taxon>Orbiliaceae</taxon>
        <taxon>Orbilia</taxon>
    </lineage>
</organism>
<dbReference type="Pfam" id="PF00646">
    <property type="entry name" value="F-box"/>
    <property type="match status" value="1"/>
</dbReference>
<feature type="region of interest" description="Disordered" evidence="1">
    <location>
        <begin position="1"/>
        <end position="21"/>
    </location>
</feature>
<dbReference type="InterPro" id="IPR036047">
    <property type="entry name" value="F-box-like_dom_sf"/>
</dbReference>
<accession>A0AAV9XK76</accession>
<feature type="transmembrane region" description="Helical" evidence="2">
    <location>
        <begin position="147"/>
        <end position="166"/>
    </location>
</feature>
<protein>
    <recommendedName>
        <fullName evidence="3">F-box domain-containing protein</fullName>
    </recommendedName>
</protein>
<dbReference type="Gene3D" id="1.20.1280.50">
    <property type="match status" value="1"/>
</dbReference>
<gene>
    <name evidence="4" type="ORF">TWF694_007377</name>
</gene>
<proteinExistence type="predicted"/>
<reference evidence="4 5" key="1">
    <citation type="submission" date="2019-10" db="EMBL/GenBank/DDBJ databases">
        <authorList>
            <person name="Palmer J.M."/>
        </authorList>
    </citation>
    <scope>NUCLEOTIDE SEQUENCE [LARGE SCALE GENOMIC DNA]</scope>
    <source>
        <strain evidence="4 5">TWF694</strain>
    </source>
</reference>
<dbReference type="Proteomes" id="UP001365542">
    <property type="component" value="Unassembled WGS sequence"/>
</dbReference>